<evidence type="ECO:0000256" key="4">
    <source>
        <dbReference type="ARBA" id="ARBA00022638"/>
    </source>
</evidence>
<reference evidence="8" key="1">
    <citation type="journal article" date="2021" name="Proc. Natl. Acad. Sci. U.S.A.">
        <title>A Catalog of Tens of Thousands of Viruses from Human Metagenomes Reveals Hidden Associations with Chronic Diseases.</title>
        <authorList>
            <person name="Tisza M.J."/>
            <person name="Buck C.B."/>
        </authorList>
    </citation>
    <scope>NUCLEOTIDE SEQUENCE</scope>
    <source>
        <strain evidence="8">Ctr0w28</strain>
    </source>
</reference>
<evidence type="ECO:0000256" key="1">
    <source>
        <dbReference type="ARBA" id="ARBA00001561"/>
    </source>
</evidence>
<dbReference type="GO" id="GO:0071555">
    <property type="term" value="P:cell wall organization"/>
    <property type="evidence" value="ECO:0007669"/>
    <property type="project" value="UniProtKB-KW"/>
</dbReference>
<evidence type="ECO:0000313" key="8">
    <source>
        <dbReference type="EMBL" id="DAD96970.1"/>
    </source>
</evidence>
<dbReference type="EC" id="3.5.1.28" evidence="2"/>
<evidence type="ECO:0000259" key="7">
    <source>
        <dbReference type="SMART" id="SM00644"/>
    </source>
</evidence>
<sequence>MQMNFKQANGANFARGRTQPIEFLVIHYTANNGDTVQNNLDYFSRNTVGASAHYFVDENGYGQSVKDADTAWHCGASSYRHPTCRNANSIGMELCSRKDSRGNYYFLDQTVHNAAALARQLMQTYGIDRAHVLRHYDVTGKKCPAPMVDNPTLWENFLNLLEDRTMTYAEAIETVKEKTGLSDATMQFLTSYIWREDLLKKLAQAMK</sequence>
<evidence type="ECO:0000256" key="6">
    <source>
        <dbReference type="ARBA" id="ARBA00023316"/>
    </source>
</evidence>
<dbReference type="GO" id="GO:0001897">
    <property type="term" value="P:symbiont-mediated cytolysis of host cell"/>
    <property type="evidence" value="ECO:0007669"/>
    <property type="project" value="UniProtKB-ARBA"/>
</dbReference>
<dbReference type="Pfam" id="PF01510">
    <property type="entry name" value="Amidase_2"/>
    <property type="match status" value="1"/>
</dbReference>
<evidence type="ECO:0000256" key="5">
    <source>
        <dbReference type="ARBA" id="ARBA00022801"/>
    </source>
</evidence>
<dbReference type="CDD" id="cd06583">
    <property type="entry name" value="PGRP"/>
    <property type="match status" value="1"/>
</dbReference>
<dbReference type="InterPro" id="IPR002502">
    <property type="entry name" value="Amidase_domain"/>
</dbReference>
<proteinExistence type="predicted"/>
<comment type="catalytic activity">
    <reaction evidence="1">
        <text>Hydrolyzes the link between N-acetylmuramoyl residues and L-amino acid residues in certain cell-wall glycopeptides.</text>
        <dbReference type="EC" id="3.5.1.28"/>
    </reaction>
</comment>
<keyword evidence="6" id="KW-0961">Cell wall biogenesis/degradation</keyword>
<dbReference type="PANTHER" id="PTHR30417">
    <property type="entry name" value="N-ACETYLMURAMOYL-L-ALANINE AMIDASE AMID"/>
    <property type="match status" value="1"/>
</dbReference>
<keyword evidence="5" id="KW-0378">Hydrolase</keyword>
<dbReference type="SUPFAM" id="SSF55846">
    <property type="entry name" value="N-acetylmuramoyl-L-alanine amidase-like"/>
    <property type="match status" value="1"/>
</dbReference>
<dbReference type="SMART" id="SM00644">
    <property type="entry name" value="Ami_2"/>
    <property type="match status" value="1"/>
</dbReference>
<evidence type="ECO:0000256" key="2">
    <source>
        <dbReference type="ARBA" id="ARBA00011901"/>
    </source>
</evidence>
<evidence type="ECO:0000256" key="3">
    <source>
        <dbReference type="ARBA" id="ARBA00022529"/>
    </source>
</evidence>
<dbReference type="GO" id="GO:0042742">
    <property type="term" value="P:defense response to bacterium"/>
    <property type="evidence" value="ECO:0007669"/>
    <property type="project" value="UniProtKB-KW"/>
</dbReference>
<organism evidence="8">
    <name type="scientific">Myoviridae sp. ctr0w28</name>
    <dbReference type="NCBI Taxonomy" id="2826703"/>
    <lineage>
        <taxon>Viruses</taxon>
        <taxon>Duplodnaviria</taxon>
        <taxon>Heunggongvirae</taxon>
        <taxon>Uroviricota</taxon>
        <taxon>Caudoviricetes</taxon>
    </lineage>
</organism>
<feature type="domain" description="N-acetylmuramoyl-L-alanine amidase" evidence="7">
    <location>
        <begin position="11"/>
        <end position="152"/>
    </location>
</feature>
<dbReference type="InterPro" id="IPR051206">
    <property type="entry name" value="NAMLAA_amidase_2"/>
</dbReference>
<keyword evidence="3" id="KW-0929">Antimicrobial</keyword>
<protein>
    <recommendedName>
        <fullName evidence="2">N-acetylmuramoyl-L-alanine amidase</fullName>
        <ecNumber evidence="2">3.5.1.28</ecNumber>
    </recommendedName>
</protein>
<dbReference type="PANTHER" id="PTHR30417:SF1">
    <property type="entry name" value="N-ACETYLMURAMOYL-L-ALANINE AMIDASE AMID"/>
    <property type="match status" value="1"/>
</dbReference>
<name>A0A8S5NRN7_9CAUD</name>
<dbReference type="Gene3D" id="3.40.80.10">
    <property type="entry name" value="Peptidoglycan recognition protein-like"/>
    <property type="match status" value="1"/>
</dbReference>
<keyword evidence="4" id="KW-0081">Bacteriolytic enzyme</keyword>
<dbReference type="GO" id="GO:0009253">
    <property type="term" value="P:peptidoglycan catabolic process"/>
    <property type="evidence" value="ECO:0007669"/>
    <property type="project" value="InterPro"/>
</dbReference>
<dbReference type="EMBL" id="BK015227">
    <property type="protein sequence ID" value="DAD96970.1"/>
    <property type="molecule type" value="Genomic_DNA"/>
</dbReference>
<dbReference type="GO" id="GO:0009254">
    <property type="term" value="P:peptidoglycan turnover"/>
    <property type="evidence" value="ECO:0007669"/>
    <property type="project" value="TreeGrafter"/>
</dbReference>
<accession>A0A8S5NRN7</accession>
<dbReference type="InterPro" id="IPR036505">
    <property type="entry name" value="Amidase/PGRP_sf"/>
</dbReference>
<dbReference type="GO" id="GO:0008745">
    <property type="term" value="F:N-acetylmuramoyl-L-alanine amidase activity"/>
    <property type="evidence" value="ECO:0007669"/>
    <property type="project" value="UniProtKB-EC"/>
</dbReference>